<dbReference type="PANTHER" id="PTHR43087">
    <property type="entry name" value="LYSINE/ARGININE/ORNITHINE TRANSPORT SYSTEM KINASE"/>
    <property type="match status" value="1"/>
</dbReference>
<evidence type="ECO:0000256" key="4">
    <source>
        <dbReference type="ARBA" id="ARBA00022801"/>
    </source>
</evidence>
<dbReference type="GO" id="GO:0016787">
    <property type="term" value="F:hydrolase activity"/>
    <property type="evidence" value="ECO:0007669"/>
    <property type="project" value="UniProtKB-KW"/>
</dbReference>
<dbReference type="InterPro" id="IPR036724">
    <property type="entry name" value="Cobalamin-bd_sf"/>
</dbReference>
<dbReference type="AlphaFoldDB" id="A0A6J7SJL6"/>
<protein>
    <submittedName>
        <fullName evidence="10">Unannotated protein</fullName>
    </submittedName>
</protein>
<keyword evidence="7" id="KW-0413">Isomerase</keyword>
<organism evidence="10">
    <name type="scientific">freshwater metagenome</name>
    <dbReference type="NCBI Taxonomy" id="449393"/>
    <lineage>
        <taxon>unclassified sequences</taxon>
        <taxon>metagenomes</taxon>
        <taxon>ecological metagenomes</taxon>
    </lineage>
</organism>
<keyword evidence="6" id="KW-0143">Chaperone</keyword>
<keyword evidence="3" id="KW-0547">Nucleotide-binding</keyword>
<accession>A0A6J7SJL6</accession>
<dbReference type="GO" id="GO:0031419">
    <property type="term" value="F:cobalamin binding"/>
    <property type="evidence" value="ECO:0007669"/>
    <property type="project" value="UniProtKB-KW"/>
</dbReference>
<evidence type="ECO:0000259" key="9">
    <source>
        <dbReference type="PROSITE" id="PS51332"/>
    </source>
</evidence>
<dbReference type="NCBIfam" id="NF045497">
    <property type="entry name" value="IsobCoAmut_IcmF"/>
    <property type="match status" value="1"/>
</dbReference>
<dbReference type="SUPFAM" id="SSF52242">
    <property type="entry name" value="Cobalamin (vitamin B12)-binding domain"/>
    <property type="match status" value="1"/>
</dbReference>
<dbReference type="GO" id="GO:0046872">
    <property type="term" value="F:metal ion binding"/>
    <property type="evidence" value="ECO:0007669"/>
    <property type="project" value="InterPro"/>
</dbReference>
<name>A0A6J7SJL6_9ZZZZ</name>
<evidence type="ECO:0000256" key="2">
    <source>
        <dbReference type="ARBA" id="ARBA00022628"/>
    </source>
</evidence>
<dbReference type="Pfam" id="PF02310">
    <property type="entry name" value="B12-binding"/>
    <property type="match status" value="1"/>
</dbReference>
<evidence type="ECO:0000256" key="6">
    <source>
        <dbReference type="ARBA" id="ARBA00023186"/>
    </source>
</evidence>
<dbReference type="Gene3D" id="3.40.50.280">
    <property type="entry name" value="Cobalamin-binding domain"/>
    <property type="match status" value="1"/>
</dbReference>
<dbReference type="Gene3D" id="3.40.50.300">
    <property type="entry name" value="P-loop containing nucleotide triphosphate hydrolases"/>
    <property type="match status" value="1"/>
</dbReference>
<dbReference type="InterPro" id="IPR052040">
    <property type="entry name" value="GTPase/Isobutyryl-CoA_mutase"/>
</dbReference>
<dbReference type="SUPFAM" id="SSF51703">
    <property type="entry name" value="Cobalamin (vitamin B12)-dependent enzymes"/>
    <property type="match status" value="1"/>
</dbReference>
<dbReference type="Pfam" id="PF03308">
    <property type="entry name" value="MeaB"/>
    <property type="match status" value="1"/>
</dbReference>
<evidence type="ECO:0000256" key="3">
    <source>
        <dbReference type="ARBA" id="ARBA00022741"/>
    </source>
</evidence>
<sequence>MRRILQSEGSEVVHLGHDRSVEQVVRAAVQEDVQGIAISSYQGGHVEYFTYLADLLADEGASHIKIYGGGGGVIVPDEIAVLAERGVRIFSPEDGQRLGLVGMISAIVHECDVDLATDEPAISDILGGDERSLARAITVLEAGRASEAFRADVLAAASRSTAPVLGITGTGGSGKSSLTDELLRRLRLDQEGKVRVAVIAVDPTRRRGGGALLGDRIRMNSIISGQVFFRSMATRGASEVPENLADTIAACKAAGYDLVIVETPGIGQGDAGIIPFVDASLYVMTPEFGAASQLEKIDMLDFADVIAINKFERRGAEDALRDVSRQMVRNRNAFGQTWESMPVFGTSAARFDDDGVTALYHHLRNLLSAKGLKVSTGLLATVETKVSTALSTVVPAARVRYLAEVADSVRKHHVDTETQVEAVRRRQHLRTARQLLSDNGDDVAAIESLLARTERAVSPEVDSELSQWAQIAADYSGDELVVTIRDTELRTPLRRTTLSGTVLPRVALPPSDDDGALLRFLHRENLPGSFPFTAGVFPFKREGESPTRMFAGEGDAYRTNRRFRLLSEGQTSTRLSTAFDSVTLYGRDPDERPDIYGKVGNSGVSIATLEDMKVLYSGFDLCGPSTSVSMTINGPAPAILAMYLNTAIDQQLDLAREREGRELTDVETTETRAMVLRTVRGTVQADILKEDQGQNTCIFSTEFSLRCMGDVQAYFIDNQVRNFYSVSISGYHIAEAGANPISQLAFTLANGFTYVESYLARGLKVDDFAPNFSFFFSNGIDAEYTVLGRVARRIWAVAMRNLYGASERSQKLKYHIQTSGRSLHAQEMDFNDIRTTLQALCAINDNCNSLHTNAYDEAVTTPSSESVRRAIAIQLIIDQEWGLSKNENQLQGSYIIDELTNLVEEAVLVEFERISERGGVLGAMETGYQRGRIQDESMLYEHKKHDGTLPIIGVNTFLNPAGNGGQQELVLARASEEEKQSQLSRLRQFQESNSGERDHQLARLQHAATSGGNVFAVLMDAVRVCTLGEITQAFFEVGGQYRRNV</sequence>
<dbReference type="InterPro" id="IPR006158">
    <property type="entry name" value="Cobalamin-bd"/>
</dbReference>
<dbReference type="InterPro" id="IPR006099">
    <property type="entry name" value="MeMalonylCoA_mutase_a/b_cat"/>
</dbReference>
<gene>
    <name evidence="10" type="ORF">UFOPK4150_02527</name>
</gene>
<dbReference type="SUPFAM" id="SSF52540">
    <property type="entry name" value="P-loop containing nucleoside triphosphate hydrolases"/>
    <property type="match status" value="1"/>
</dbReference>
<comment type="cofactor">
    <cofactor evidence="1">
        <name>adenosylcob(III)alamin</name>
        <dbReference type="ChEBI" id="CHEBI:18408"/>
    </cofactor>
</comment>
<keyword evidence="8" id="KW-0170">Cobalt</keyword>
<proteinExistence type="predicted"/>
<dbReference type="InterPro" id="IPR027417">
    <property type="entry name" value="P-loop_NTPase"/>
</dbReference>
<dbReference type="GO" id="GO:0005525">
    <property type="term" value="F:GTP binding"/>
    <property type="evidence" value="ECO:0007669"/>
    <property type="project" value="UniProtKB-KW"/>
</dbReference>
<evidence type="ECO:0000256" key="7">
    <source>
        <dbReference type="ARBA" id="ARBA00023235"/>
    </source>
</evidence>
<dbReference type="Gene3D" id="3.20.20.240">
    <property type="entry name" value="Methylmalonyl-CoA mutase"/>
    <property type="match status" value="1"/>
</dbReference>
<dbReference type="EMBL" id="CAFBPU010000109">
    <property type="protein sequence ID" value="CAB5041584.1"/>
    <property type="molecule type" value="Genomic_DNA"/>
</dbReference>
<keyword evidence="4" id="KW-0378">Hydrolase</keyword>
<evidence type="ECO:0000256" key="1">
    <source>
        <dbReference type="ARBA" id="ARBA00001922"/>
    </source>
</evidence>
<feature type="domain" description="B12-binding" evidence="9">
    <location>
        <begin position="1"/>
        <end position="114"/>
    </location>
</feature>
<dbReference type="InterPro" id="IPR016176">
    <property type="entry name" value="Cbl-dep_enz_cat"/>
</dbReference>
<evidence type="ECO:0000256" key="5">
    <source>
        <dbReference type="ARBA" id="ARBA00023134"/>
    </source>
</evidence>
<evidence type="ECO:0000256" key="8">
    <source>
        <dbReference type="ARBA" id="ARBA00023285"/>
    </source>
</evidence>
<evidence type="ECO:0000313" key="10">
    <source>
        <dbReference type="EMBL" id="CAB5041584.1"/>
    </source>
</evidence>
<keyword evidence="2" id="KW-0846">Cobalamin</keyword>
<reference evidence="10" key="1">
    <citation type="submission" date="2020-05" db="EMBL/GenBank/DDBJ databases">
        <authorList>
            <person name="Chiriac C."/>
            <person name="Salcher M."/>
            <person name="Ghai R."/>
            <person name="Kavagutti S V."/>
        </authorList>
    </citation>
    <scope>NUCLEOTIDE SEQUENCE</scope>
</reference>
<dbReference type="PANTHER" id="PTHR43087:SF1">
    <property type="entry name" value="LAO_AO TRANSPORT SYSTEM ATPASE"/>
    <property type="match status" value="1"/>
</dbReference>
<dbReference type="InterPro" id="IPR053439">
    <property type="entry name" value="IcmF/GTPase_domain"/>
</dbReference>
<keyword evidence="5" id="KW-0342">GTP-binding</keyword>
<dbReference type="PROSITE" id="PS51332">
    <property type="entry name" value="B12_BINDING"/>
    <property type="match status" value="1"/>
</dbReference>
<dbReference type="GO" id="GO:0016866">
    <property type="term" value="F:intramolecular transferase activity"/>
    <property type="evidence" value="ECO:0007669"/>
    <property type="project" value="InterPro"/>
</dbReference>
<dbReference type="Pfam" id="PF01642">
    <property type="entry name" value="MM_CoA_mutase"/>
    <property type="match status" value="2"/>
</dbReference>